<evidence type="ECO:0000313" key="4">
    <source>
        <dbReference type="EMBL" id="KAJ4927209.1"/>
    </source>
</evidence>
<feature type="chain" id="PRO_5042263726" evidence="3">
    <location>
        <begin position="21"/>
        <end position="198"/>
    </location>
</feature>
<reference evidence="4" key="1">
    <citation type="submission" date="2022-11" db="EMBL/GenBank/DDBJ databases">
        <title>Chromosome-level genome of Pogonophryne albipinna.</title>
        <authorList>
            <person name="Jo E."/>
        </authorList>
    </citation>
    <scope>NUCLEOTIDE SEQUENCE</scope>
    <source>
        <strain evidence="4">SGF0006</strain>
        <tissue evidence="4">Muscle</tissue>
    </source>
</reference>
<keyword evidence="3" id="KW-0732">Signal</keyword>
<dbReference type="AlphaFoldDB" id="A0AAD6F9Z2"/>
<dbReference type="Proteomes" id="UP001219934">
    <property type="component" value="Unassembled WGS sequence"/>
</dbReference>
<evidence type="ECO:0000313" key="5">
    <source>
        <dbReference type="Proteomes" id="UP001219934"/>
    </source>
</evidence>
<feature type="signal peptide" evidence="3">
    <location>
        <begin position="1"/>
        <end position="20"/>
    </location>
</feature>
<feature type="transmembrane region" description="Helical" evidence="2">
    <location>
        <begin position="58"/>
        <end position="79"/>
    </location>
</feature>
<evidence type="ECO:0000256" key="3">
    <source>
        <dbReference type="SAM" id="SignalP"/>
    </source>
</evidence>
<protein>
    <submittedName>
        <fullName evidence="4">Uncharacterized protein</fullName>
    </submittedName>
</protein>
<gene>
    <name evidence="4" type="ORF">JOQ06_014944</name>
</gene>
<comment type="caution">
    <text evidence="4">The sequence shown here is derived from an EMBL/GenBank/DDBJ whole genome shotgun (WGS) entry which is preliminary data.</text>
</comment>
<sequence>MKKFLLLFLSLMTDKGCQEALNVTAYRTGKTTISFDYEINYDDSMFCCKENGSICVSWIPIVATVFCVALLGLLLFLVFRHKRKRFLHLWKDRAYDEIQERPQVTGPGTALQSLYVTANTPTNPSALPYYSTFKAPTNPSASLEYSTITAHNTSAEVDCDTYSTVRDQAQSAAYSTVNHPSRLPEDPFYSSVSHPQQT</sequence>
<keyword evidence="2" id="KW-1133">Transmembrane helix</keyword>
<name>A0AAD6F9Z2_9TELE</name>
<organism evidence="4 5">
    <name type="scientific">Pogonophryne albipinna</name>
    <dbReference type="NCBI Taxonomy" id="1090488"/>
    <lineage>
        <taxon>Eukaryota</taxon>
        <taxon>Metazoa</taxon>
        <taxon>Chordata</taxon>
        <taxon>Craniata</taxon>
        <taxon>Vertebrata</taxon>
        <taxon>Euteleostomi</taxon>
        <taxon>Actinopterygii</taxon>
        <taxon>Neopterygii</taxon>
        <taxon>Teleostei</taxon>
        <taxon>Neoteleostei</taxon>
        <taxon>Acanthomorphata</taxon>
        <taxon>Eupercaria</taxon>
        <taxon>Perciformes</taxon>
        <taxon>Notothenioidei</taxon>
        <taxon>Pogonophryne</taxon>
    </lineage>
</organism>
<accession>A0AAD6F9Z2</accession>
<keyword evidence="2" id="KW-0812">Transmembrane</keyword>
<proteinExistence type="predicted"/>
<dbReference type="EMBL" id="JAPTMU010000019">
    <property type="protein sequence ID" value="KAJ4927209.1"/>
    <property type="molecule type" value="Genomic_DNA"/>
</dbReference>
<keyword evidence="5" id="KW-1185">Reference proteome</keyword>
<feature type="region of interest" description="Disordered" evidence="1">
    <location>
        <begin position="173"/>
        <end position="198"/>
    </location>
</feature>
<evidence type="ECO:0000256" key="1">
    <source>
        <dbReference type="SAM" id="MobiDB-lite"/>
    </source>
</evidence>
<keyword evidence="2" id="KW-0472">Membrane</keyword>
<evidence type="ECO:0000256" key="2">
    <source>
        <dbReference type="SAM" id="Phobius"/>
    </source>
</evidence>